<gene>
    <name evidence="2" type="ORF">GCM10008986_07430</name>
</gene>
<evidence type="ECO:0000313" key="2">
    <source>
        <dbReference type="EMBL" id="GAA0484645.1"/>
    </source>
</evidence>
<dbReference type="InterPro" id="IPR025711">
    <property type="entry name" value="PepSY"/>
</dbReference>
<feature type="domain" description="PepSY" evidence="1">
    <location>
        <begin position="29"/>
        <end position="99"/>
    </location>
</feature>
<dbReference type="Pfam" id="PF03413">
    <property type="entry name" value="PepSY"/>
    <property type="match status" value="1"/>
</dbReference>
<accession>A0ABN1AW25</accession>
<dbReference type="RefSeq" id="WP_343837673.1">
    <property type="nucleotide sequence ID" value="NZ_BAAADO010000001.1"/>
</dbReference>
<sequence length="114" mass="12830">MNFRNLLIGFGVGTSIGFALGKAIPDPSLSPEKVLNMTKRKFREAGTISGSWIYMKPERLTREDVNDQVYRGGISREIDGETIQYEFYADARTGSIIDISRIQLNTETPLPEEE</sequence>
<reference evidence="2 3" key="1">
    <citation type="journal article" date="2019" name="Int. J. Syst. Evol. Microbiol.">
        <title>The Global Catalogue of Microorganisms (GCM) 10K type strain sequencing project: providing services to taxonomists for standard genome sequencing and annotation.</title>
        <authorList>
            <consortium name="The Broad Institute Genomics Platform"/>
            <consortium name="The Broad Institute Genome Sequencing Center for Infectious Disease"/>
            <person name="Wu L."/>
            <person name="Ma J."/>
        </authorList>
    </citation>
    <scope>NUCLEOTIDE SEQUENCE [LARGE SCALE GENOMIC DNA]</scope>
    <source>
        <strain evidence="2 3">JCM 12389</strain>
    </source>
</reference>
<dbReference type="Proteomes" id="UP001500880">
    <property type="component" value="Unassembled WGS sequence"/>
</dbReference>
<comment type="caution">
    <text evidence="2">The sequence shown here is derived from an EMBL/GenBank/DDBJ whole genome shotgun (WGS) entry which is preliminary data.</text>
</comment>
<evidence type="ECO:0000259" key="1">
    <source>
        <dbReference type="Pfam" id="PF03413"/>
    </source>
</evidence>
<evidence type="ECO:0000313" key="3">
    <source>
        <dbReference type="Proteomes" id="UP001500880"/>
    </source>
</evidence>
<keyword evidence="3" id="KW-1185">Reference proteome</keyword>
<organism evidence="2 3">
    <name type="scientific">Salinibacillus aidingensis</name>
    <dbReference type="NCBI Taxonomy" id="237684"/>
    <lineage>
        <taxon>Bacteria</taxon>
        <taxon>Bacillati</taxon>
        <taxon>Bacillota</taxon>
        <taxon>Bacilli</taxon>
        <taxon>Bacillales</taxon>
        <taxon>Bacillaceae</taxon>
        <taxon>Salinibacillus</taxon>
    </lineage>
</organism>
<protein>
    <submittedName>
        <fullName evidence="2">PepSY domain-containing protein</fullName>
    </submittedName>
</protein>
<proteinExistence type="predicted"/>
<name>A0ABN1AW25_9BACI</name>
<dbReference type="EMBL" id="BAAADO010000001">
    <property type="protein sequence ID" value="GAA0484645.1"/>
    <property type="molecule type" value="Genomic_DNA"/>
</dbReference>